<comment type="subcellular location">
    <subcellularLocation>
        <location evidence="1">Membrane</location>
        <topology evidence="1">Multi-pass membrane protein</topology>
    </subcellularLocation>
</comment>
<dbReference type="InterPro" id="IPR001182">
    <property type="entry name" value="FtsW/RodA"/>
</dbReference>
<dbReference type="GO" id="GO:0032153">
    <property type="term" value="C:cell division site"/>
    <property type="evidence" value="ECO:0007669"/>
    <property type="project" value="TreeGrafter"/>
</dbReference>
<keyword evidence="5 6" id="KW-0472">Membrane</keyword>
<feature type="transmembrane region" description="Helical" evidence="6">
    <location>
        <begin position="46"/>
        <end position="63"/>
    </location>
</feature>
<feature type="transmembrane region" description="Helical" evidence="6">
    <location>
        <begin position="519"/>
        <end position="540"/>
    </location>
</feature>
<dbReference type="Pfam" id="PF01098">
    <property type="entry name" value="FTSW_RODA_SPOVE"/>
    <property type="match status" value="1"/>
</dbReference>
<evidence type="ECO:0008006" key="8">
    <source>
        <dbReference type="Google" id="ProtNLM"/>
    </source>
</evidence>
<name>A0A6J4PYP3_9BACT</name>
<dbReference type="GO" id="GO:0005886">
    <property type="term" value="C:plasma membrane"/>
    <property type="evidence" value="ECO:0007669"/>
    <property type="project" value="TreeGrafter"/>
</dbReference>
<feature type="transmembrane region" description="Helical" evidence="6">
    <location>
        <begin position="191"/>
        <end position="212"/>
    </location>
</feature>
<evidence type="ECO:0000256" key="6">
    <source>
        <dbReference type="SAM" id="Phobius"/>
    </source>
</evidence>
<feature type="transmembrane region" description="Helical" evidence="6">
    <location>
        <begin position="257"/>
        <end position="274"/>
    </location>
</feature>
<feature type="transmembrane region" description="Helical" evidence="6">
    <location>
        <begin position="70"/>
        <end position="90"/>
    </location>
</feature>
<feature type="transmembrane region" description="Helical" evidence="6">
    <location>
        <begin position="302"/>
        <end position="320"/>
    </location>
</feature>
<feature type="transmembrane region" description="Helical" evidence="6">
    <location>
        <begin position="227"/>
        <end position="245"/>
    </location>
</feature>
<protein>
    <recommendedName>
        <fullName evidence="8">Cell division protein FtsW</fullName>
    </recommendedName>
</protein>
<dbReference type="GO" id="GO:0015648">
    <property type="term" value="F:lipid-linked peptidoglycan transporter activity"/>
    <property type="evidence" value="ECO:0007669"/>
    <property type="project" value="TreeGrafter"/>
</dbReference>
<dbReference type="EMBL" id="CADCUR010000296">
    <property type="protein sequence ID" value="CAA9428122.1"/>
    <property type="molecule type" value="Genomic_DNA"/>
</dbReference>
<keyword evidence="2 6" id="KW-0812">Transmembrane</keyword>
<evidence type="ECO:0000256" key="4">
    <source>
        <dbReference type="ARBA" id="ARBA00022989"/>
    </source>
</evidence>
<feature type="transmembrane region" description="Helical" evidence="6">
    <location>
        <begin position="486"/>
        <end position="507"/>
    </location>
</feature>
<sequence length="557" mass="61547">MKNRASTHILILLLIVVLTAIAHYSIHYGALIRGYETSYLTAGRNLFLLSVLAVLPIFLSVFAKYRGNWTLYTTAVLLFSIGLTVQYRLFSDPEYTSRKDKAEARQQKIKTLQLHYIQENYSAEKKRMMGLPATPPSPVDLSQEKPRPAEGGLADVFLSGRTLIPLFAIACFVAAFLLLRREAILDFLQRNGFLLVLLTLVPLILAAITSSAGKSIGNMTPWEPSKIPFLIGFAAILAVLYKNLARTYWGIPRAKDVIPLLFMAVLPFVPFFVLKDFGQMMVFSSVYATLYLIAVRRLPQRLVLVGSVVLLISILVVGALPSTTQEKIPLLPTLASPVKAVLPDRIQQRFHLWLDGFNPPTPETDWWQEDYNEYYKDLVKRDPNLPALLEEDPDLQRSINVDAWFDVLAFQPAQATFGVASGGTTGRGLGLGFVELIPVADSDYIYAALAEELGLVGGLLITFALIVFVSAGVRTALETRDMFSKLCVIGLTAFIGFQALVNMGGITRALPMTGITLPFVSHGGFSLITSFVMLGMLLAFSHRNAVDANINRENLPE</sequence>
<dbReference type="PANTHER" id="PTHR30474:SF3">
    <property type="entry name" value="PEPTIDOGLYCAN GLYCOSYLTRANSFERASE RODA"/>
    <property type="match status" value="1"/>
</dbReference>
<proteinExistence type="predicted"/>
<keyword evidence="3" id="KW-0133">Cell shape</keyword>
<feature type="transmembrane region" description="Helical" evidence="6">
    <location>
        <begin position="453"/>
        <end position="474"/>
    </location>
</feature>
<dbReference type="GO" id="GO:0008360">
    <property type="term" value="P:regulation of cell shape"/>
    <property type="evidence" value="ECO:0007669"/>
    <property type="project" value="UniProtKB-KW"/>
</dbReference>
<dbReference type="AlphaFoldDB" id="A0A6J4PYP3"/>
<evidence type="ECO:0000256" key="3">
    <source>
        <dbReference type="ARBA" id="ARBA00022960"/>
    </source>
</evidence>
<evidence type="ECO:0000256" key="1">
    <source>
        <dbReference type="ARBA" id="ARBA00004141"/>
    </source>
</evidence>
<gene>
    <name evidence="7" type="ORF">AVDCRST_MAG74-3490</name>
</gene>
<dbReference type="GO" id="GO:0051301">
    <property type="term" value="P:cell division"/>
    <property type="evidence" value="ECO:0007669"/>
    <property type="project" value="InterPro"/>
</dbReference>
<accession>A0A6J4PYP3</accession>
<feature type="transmembrane region" description="Helical" evidence="6">
    <location>
        <begin position="280"/>
        <end position="295"/>
    </location>
</feature>
<dbReference type="GO" id="GO:0009252">
    <property type="term" value="P:peptidoglycan biosynthetic process"/>
    <property type="evidence" value="ECO:0007669"/>
    <property type="project" value="UniProtKB-KW"/>
</dbReference>
<feature type="transmembrane region" description="Helical" evidence="6">
    <location>
        <begin position="162"/>
        <end position="179"/>
    </location>
</feature>
<evidence type="ECO:0000256" key="5">
    <source>
        <dbReference type="ARBA" id="ARBA00023136"/>
    </source>
</evidence>
<evidence type="ECO:0000313" key="7">
    <source>
        <dbReference type="EMBL" id="CAA9428122.1"/>
    </source>
</evidence>
<reference evidence="7" key="1">
    <citation type="submission" date="2020-02" db="EMBL/GenBank/DDBJ databases">
        <authorList>
            <person name="Meier V. D."/>
        </authorList>
    </citation>
    <scope>NUCLEOTIDE SEQUENCE</scope>
    <source>
        <strain evidence="7">AVDCRST_MAG74</strain>
    </source>
</reference>
<dbReference type="PANTHER" id="PTHR30474">
    <property type="entry name" value="CELL CYCLE PROTEIN"/>
    <property type="match status" value="1"/>
</dbReference>
<evidence type="ECO:0000256" key="2">
    <source>
        <dbReference type="ARBA" id="ARBA00022692"/>
    </source>
</evidence>
<organism evidence="7">
    <name type="scientific">uncultured Pyrinomonadaceae bacterium</name>
    <dbReference type="NCBI Taxonomy" id="2283094"/>
    <lineage>
        <taxon>Bacteria</taxon>
        <taxon>Pseudomonadati</taxon>
        <taxon>Acidobacteriota</taxon>
        <taxon>Blastocatellia</taxon>
        <taxon>Blastocatellales</taxon>
        <taxon>Pyrinomonadaceae</taxon>
        <taxon>environmental samples</taxon>
    </lineage>
</organism>
<dbReference type="GO" id="GO:0008955">
    <property type="term" value="F:peptidoglycan glycosyltransferase activity"/>
    <property type="evidence" value="ECO:0007669"/>
    <property type="project" value="UniProtKB-EC"/>
</dbReference>
<keyword evidence="4 6" id="KW-1133">Transmembrane helix</keyword>